<dbReference type="PROSITE" id="PS50262">
    <property type="entry name" value="G_PROTEIN_RECEP_F1_2"/>
    <property type="match status" value="1"/>
</dbReference>
<dbReference type="GO" id="GO:0004930">
    <property type="term" value="F:G protein-coupled receptor activity"/>
    <property type="evidence" value="ECO:0007669"/>
    <property type="project" value="UniProtKB-KW"/>
</dbReference>
<dbReference type="Proteomes" id="UP000728185">
    <property type="component" value="Unassembled WGS sequence"/>
</dbReference>
<keyword evidence="2 9" id="KW-0812">Transmembrane</keyword>
<dbReference type="PANTHER" id="PTHR45695:SF15">
    <property type="entry name" value="OPSIN RH2"/>
    <property type="match status" value="1"/>
</dbReference>
<evidence type="ECO:0000256" key="1">
    <source>
        <dbReference type="ARBA" id="ARBA00004141"/>
    </source>
</evidence>
<name>A0A8E0RRA3_9TREM</name>
<evidence type="ECO:0000256" key="5">
    <source>
        <dbReference type="ARBA" id="ARBA00023136"/>
    </source>
</evidence>
<dbReference type="Gene3D" id="1.20.1070.10">
    <property type="entry name" value="Rhodopsin 7-helix transmembrane proteins"/>
    <property type="match status" value="1"/>
</dbReference>
<keyword evidence="4" id="KW-0297">G-protein coupled receptor</keyword>
<accession>A0A8E0RRA3</accession>
<dbReference type="PANTHER" id="PTHR45695">
    <property type="entry name" value="LEUCOKININ RECEPTOR-RELATED"/>
    <property type="match status" value="1"/>
</dbReference>
<dbReference type="InterPro" id="IPR000276">
    <property type="entry name" value="GPCR_Rhodpsn"/>
</dbReference>
<sequence length="285" mass="32967">MNVARFEKLPPTYLLFTECKSSWNREVLLPLKYIEMVVLFFLPFSWMGVAYIWIVRELWCVRRRQMTTKTTILPPLNHLHTPSHPRLQLVIRERENLEQHDSHEPVQNICGETCRHIIHHPAVTLDSAATSEAPQTSQNGDQNLAIAPPSASQMRKRRRAALMLILIVAIFFISYLPVHVIEIIRLRKCKSFVEILTCKKGEHLGTRLIIGDKSAVHWAVENLKINLSPPSMFHRNTYDQNVFDQYPMMARAMNAMAKCLHLLCFINSAINPIIYNFMSSKLNLL</sequence>
<evidence type="ECO:0000313" key="12">
    <source>
        <dbReference type="Proteomes" id="UP000728185"/>
    </source>
</evidence>
<keyword evidence="6" id="KW-0675">Receptor</keyword>
<feature type="transmembrane region" description="Helical" evidence="9">
    <location>
        <begin position="160"/>
        <end position="181"/>
    </location>
</feature>
<evidence type="ECO:0000256" key="9">
    <source>
        <dbReference type="SAM" id="Phobius"/>
    </source>
</evidence>
<reference evidence="11" key="1">
    <citation type="submission" date="2019-05" db="EMBL/GenBank/DDBJ databases">
        <title>Annotation for the trematode Fasciolopsis buski.</title>
        <authorList>
            <person name="Choi Y.-J."/>
        </authorList>
    </citation>
    <scope>NUCLEOTIDE SEQUENCE</scope>
    <source>
        <strain evidence="11">HT</strain>
        <tissue evidence="11">Whole worm</tissue>
    </source>
</reference>
<keyword evidence="3 9" id="KW-1133">Transmembrane helix</keyword>
<evidence type="ECO:0000256" key="3">
    <source>
        <dbReference type="ARBA" id="ARBA00022989"/>
    </source>
</evidence>
<dbReference type="SUPFAM" id="SSF81321">
    <property type="entry name" value="Family A G protein-coupled receptor-like"/>
    <property type="match status" value="1"/>
</dbReference>
<evidence type="ECO:0000256" key="7">
    <source>
        <dbReference type="ARBA" id="ARBA00023224"/>
    </source>
</evidence>
<dbReference type="Pfam" id="PF00001">
    <property type="entry name" value="7tm_1"/>
    <property type="match status" value="1"/>
</dbReference>
<evidence type="ECO:0000256" key="8">
    <source>
        <dbReference type="SAM" id="MobiDB-lite"/>
    </source>
</evidence>
<dbReference type="PRINTS" id="PR00237">
    <property type="entry name" value="GPCRRHODOPSN"/>
</dbReference>
<evidence type="ECO:0000256" key="2">
    <source>
        <dbReference type="ARBA" id="ARBA00022692"/>
    </source>
</evidence>
<gene>
    <name evidence="11" type="ORF">FBUS_03911</name>
</gene>
<keyword evidence="7" id="KW-0807">Transducer</keyword>
<organism evidence="11 12">
    <name type="scientific">Fasciolopsis buskii</name>
    <dbReference type="NCBI Taxonomy" id="27845"/>
    <lineage>
        <taxon>Eukaryota</taxon>
        <taxon>Metazoa</taxon>
        <taxon>Spiralia</taxon>
        <taxon>Lophotrochozoa</taxon>
        <taxon>Platyhelminthes</taxon>
        <taxon>Trematoda</taxon>
        <taxon>Digenea</taxon>
        <taxon>Plagiorchiida</taxon>
        <taxon>Echinostomata</taxon>
        <taxon>Echinostomatoidea</taxon>
        <taxon>Fasciolidae</taxon>
        <taxon>Fasciolopsis</taxon>
    </lineage>
</organism>
<comment type="subcellular location">
    <subcellularLocation>
        <location evidence="1">Membrane</location>
        <topology evidence="1">Multi-pass membrane protein</topology>
    </subcellularLocation>
</comment>
<keyword evidence="12" id="KW-1185">Reference proteome</keyword>
<dbReference type="GO" id="GO:0005886">
    <property type="term" value="C:plasma membrane"/>
    <property type="evidence" value="ECO:0007669"/>
    <property type="project" value="TreeGrafter"/>
</dbReference>
<evidence type="ECO:0000256" key="4">
    <source>
        <dbReference type="ARBA" id="ARBA00023040"/>
    </source>
</evidence>
<evidence type="ECO:0000256" key="6">
    <source>
        <dbReference type="ARBA" id="ARBA00023170"/>
    </source>
</evidence>
<dbReference type="AlphaFoldDB" id="A0A8E0RRA3"/>
<feature type="region of interest" description="Disordered" evidence="8">
    <location>
        <begin position="129"/>
        <end position="150"/>
    </location>
</feature>
<evidence type="ECO:0000259" key="10">
    <source>
        <dbReference type="PROSITE" id="PS50262"/>
    </source>
</evidence>
<feature type="compositionally biased region" description="Polar residues" evidence="8">
    <location>
        <begin position="129"/>
        <end position="142"/>
    </location>
</feature>
<keyword evidence="5 9" id="KW-0472">Membrane</keyword>
<dbReference type="EMBL" id="LUCM01010385">
    <property type="protein sequence ID" value="KAA0185553.1"/>
    <property type="molecule type" value="Genomic_DNA"/>
</dbReference>
<evidence type="ECO:0000313" key="11">
    <source>
        <dbReference type="EMBL" id="KAA0185553.1"/>
    </source>
</evidence>
<comment type="caution">
    <text evidence="11">The sequence shown here is derived from an EMBL/GenBank/DDBJ whole genome shotgun (WGS) entry which is preliminary data.</text>
</comment>
<proteinExistence type="predicted"/>
<protein>
    <recommendedName>
        <fullName evidence="10">G-protein coupled receptors family 1 profile domain-containing protein</fullName>
    </recommendedName>
</protein>
<feature type="transmembrane region" description="Helical" evidence="9">
    <location>
        <begin position="33"/>
        <end position="54"/>
    </location>
</feature>
<dbReference type="InterPro" id="IPR017452">
    <property type="entry name" value="GPCR_Rhodpsn_7TM"/>
</dbReference>
<feature type="domain" description="G-protein coupled receptors family 1 profile" evidence="10">
    <location>
        <begin position="1"/>
        <end position="275"/>
    </location>
</feature>
<dbReference type="OrthoDB" id="10036964at2759"/>